<dbReference type="GO" id="GO:0006508">
    <property type="term" value="P:proteolysis"/>
    <property type="evidence" value="ECO:0007669"/>
    <property type="project" value="UniProtKB-KW"/>
</dbReference>
<dbReference type="InterPro" id="IPR001375">
    <property type="entry name" value="Peptidase_S9_cat"/>
</dbReference>
<evidence type="ECO:0000313" key="15">
    <source>
        <dbReference type="EMBL" id="KAK9810609.1"/>
    </source>
</evidence>
<feature type="compositionally biased region" description="Low complexity" evidence="10">
    <location>
        <begin position="1099"/>
        <end position="1108"/>
    </location>
</feature>
<evidence type="ECO:0000256" key="1">
    <source>
        <dbReference type="ARBA" id="ARBA00001070"/>
    </source>
</evidence>
<evidence type="ECO:0000259" key="12">
    <source>
        <dbReference type="Pfam" id="PF00675"/>
    </source>
</evidence>
<dbReference type="Proteomes" id="UP001465755">
    <property type="component" value="Unassembled WGS sequence"/>
</dbReference>
<comment type="caution">
    <text evidence="15">The sequence shown here is derived from an EMBL/GenBank/DDBJ whole genome shotgun (WGS) entry which is preliminary data.</text>
</comment>
<evidence type="ECO:0000313" key="16">
    <source>
        <dbReference type="Proteomes" id="UP001465755"/>
    </source>
</evidence>
<evidence type="ECO:0000256" key="2">
    <source>
        <dbReference type="ARBA" id="ARBA00005228"/>
    </source>
</evidence>
<feature type="domain" description="Peptidase S9A N-terminal" evidence="13">
    <location>
        <begin position="103"/>
        <end position="524"/>
    </location>
</feature>
<dbReference type="InterPro" id="IPR011249">
    <property type="entry name" value="Metalloenz_LuxS/M16"/>
</dbReference>
<dbReference type="Pfam" id="PF05193">
    <property type="entry name" value="Peptidase_M16_C"/>
    <property type="match status" value="1"/>
</dbReference>
<evidence type="ECO:0000256" key="10">
    <source>
        <dbReference type="SAM" id="MobiDB-lite"/>
    </source>
</evidence>
<dbReference type="SUPFAM" id="SSF53474">
    <property type="entry name" value="alpha/beta-Hydrolases"/>
    <property type="match status" value="1"/>
</dbReference>
<dbReference type="GO" id="GO:0046872">
    <property type="term" value="F:metal ion binding"/>
    <property type="evidence" value="ECO:0007669"/>
    <property type="project" value="InterPro"/>
</dbReference>
<evidence type="ECO:0000256" key="5">
    <source>
        <dbReference type="ARBA" id="ARBA00022801"/>
    </source>
</evidence>
<comment type="catalytic activity">
    <reaction evidence="1">
        <text>Hydrolysis of Pro-|-Xaa &gt;&gt; Ala-|-Xaa in oligopeptides.</text>
        <dbReference type="EC" id="3.4.21.26"/>
    </reaction>
</comment>
<evidence type="ECO:0000256" key="4">
    <source>
        <dbReference type="ARBA" id="ARBA00022670"/>
    </source>
</evidence>
<dbReference type="EC" id="3.4.21.26" evidence="3"/>
<dbReference type="InterPro" id="IPR051543">
    <property type="entry name" value="Serine_Peptidase_S9A"/>
</dbReference>
<organism evidence="15 16">
    <name type="scientific">Symbiochloris irregularis</name>
    <dbReference type="NCBI Taxonomy" id="706552"/>
    <lineage>
        <taxon>Eukaryota</taxon>
        <taxon>Viridiplantae</taxon>
        <taxon>Chlorophyta</taxon>
        <taxon>core chlorophytes</taxon>
        <taxon>Trebouxiophyceae</taxon>
        <taxon>Trebouxiales</taxon>
        <taxon>Trebouxiaceae</taxon>
        <taxon>Symbiochloris</taxon>
    </lineage>
</organism>
<dbReference type="SUPFAM" id="SSF50993">
    <property type="entry name" value="Peptidase/esterase 'gauge' domain"/>
    <property type="match status" value="1"/>
</dbReference>
<dbReference type="EMBL" id="JALJOQ010000015">
    <property type="protein sequence ID" value="KAK9810609.1"/>
    <property type="molecule type" value="Genomic_DNA"/>
</dbReference>
<sequence length="1319" mass="145619">MASVAFAASGLVVGALGGLLVNRRLTHRRLKKILGPNLKLLNKRERQTVLAVAENGGQHLFSSWPPPGIHDQQKRNLVCVAAAQLSGSNQSLEAARQGVLQPPKTIKKPFTVDSPLGLTRDDPYYWLRDDERKDPEILEHLEAENAYTKAVLADTEELQKQLVAEMRARIQEADESVPVRESGYYYYSRTLEDQQYRVHCRRKVPSGQGPPSELDKMDLNQPEEIILDENAEAAKHSFYILGGLETSPDHKLIAYAEDVSGGEKYTIHVRELATGKQLLTAPITNTSGNLTWALDNRTLFYVTKDKIDRPYKLWRHRIGTDPKDDIGVFQEDDEQYNIGVGRTRDDKLLLLSTGSAITSDEQYLPADQPEGNFKMLLPRKYNVEYDAYHRNGHVFLVVRDEQRPNSELLVAPLDRPTDTKVLLRHQDDVKLEGIVLSKNYVAVFQRKKGLQVATIYSLPKDGSAPSALQNGRQVEFDEPAYELGPSSQGDFDSSILRLGYNSLTTPATTLDLNMDTGARETKKVQPVLGGFDSNNYKTERRWAKASDGTGIPYSLVYRQGLVKLDGSDPLLLNGYGSYEICNDPGFSRDKVSLLDRGFIFVLAHVRGGGEMGRNWYEKGKYEHKKNTFTDFIAVAEHLIDSKMTSPERLCIEGRSAGGLLIGAVLNMRPDLFSAALAGVPFVDVVTTMLDDSIPLTTGEWEEWGNPQQQPYYDIMLDYSPVDNVKRQKYPNILVTAGLWDPRVAYWEPAKWVAKLRAHKTDNNLLLMKCNLGAGHFSESGRFDRLKETAIDCTRRAALSFASASALTVITTSAAAFAADGTSGSDDFFKRLEDRVSEFTLPNGLHFLVLERHTSPVVSCHTYADVGAFDEPNGQTGIAHLLEHMAFKGSERIGTLDFRQEAPILDALDEVFYAMRDDGPGASTRAASLQALTEQFGKLQAQASQLSKPNEFGAKLKRAGAVGLNAATSADATRYYVSLPTNALELWFAMEAERFQAPVFRELYSEKLVVAEERRSRIDNAPLGLFAQAFCKAAFDNAYSHPVIGWPEDVARIGRRELQDFFATHYTPKRLTIAIVGDVVPEKVEELAVKYFGSWGSPAAAPDALPPSDESLQEPVEGLRPEGQPSRIEQASPAGPCLLQAYYRPGLASKDALALDVIGELLSGGRTARLQRALVDGGAQQALGVSCSRAWPGEKHGCCMVLQAVPTPGTSLDSLDSALHQQVDLLAADGPTPKELRRIAKGARMDLFEGLQSNSSMASNLCSNHVLTKSWRNLIGDVALLQDLQPQDVREVASRLFAGGNCFTGVVQTSRATSRPRIVS</sequence>
<dbReference type="Gene3D" id="2.130.10.120">
    <property type="entry name" value="Prolyl oligopeptidase, N-terminal domain"/>
    <property type="match status" value="1"/>
</dbReference>
<dbReference type="FunFam" id="3.40.50.1820:FF:000005">
    <property type="entry name" value="Prolyl endopeptidase"/>
    <property type="match status" value="1"/>
</dbReference>
<dbReference type="PROSITE" id="PS00143">
    <property type="entry name" value="INSULINASE"/>
    <property type="match status" value="1"/>
</dbReference>
<keyword evidence="16" id="KW-1185">Reference proteome</keyword>
<dbReference type="PRINTS" id="PR00862">
    <property type="entry name" value="PROLIGOPTASE"/>
</dbReference>
<dbReference type="Gene3D" id="3.40.50.1820">
    <property type="entry name" value="alpha/beta hydrolase"/>
    <property type="match status" value="1"/>
</dbReference>
<protein>
    <recommendedName>
        <fullName evidence="7">Prolyl endopeptidase-like</fullName>
        <ecNumber evidence="3">3.4.21.26</ecNumber>
    </recommendedName>
    <alternativeName>
        <fullName evidence="8">Prolylendopeptidase-like</fullName>
    </alternativeName>
</protein>
<dbReference type="PANTHER" id="PTHR11757:SF19">
    <property type="entry name" value="PROLYL ENDOPEPTIDASE-LIKE"/>
    <property type="match status" value="1"/>
</dbReference>
<evidence type="ECO:0000259" key="13">
    <source>
        <dbReference type="Pfam" id="PF02897"/>
    </source>
</evidence>
<gene>
    <name evidence="15" type="ORF">WJX73_004170</name>
</gene>
<accession>A0AAW1PLY5</accession>
<evidence type="ECO:0000256" key="6">
    <source>
        <dbReference type="ARBA" id="ARBA00022825"/>
    </source>
</evidence>
<dbReference type="PANTHER" id="PTHR11757">
    <property type="entry name" value="PROTEASE FAMILY S9A OLIGOPEPTIDASE"/>
    <property type="match status" value="1"/>
</dbReference>
<dbReference type="InterPro" id="IPR002470">
    <property type="entry name" value="Peptidase_S9A"/>
</dbReference>
<dbReference type="InterPro" id="IPR001431">
    <property type="entry name" value="Pept_M16_Zn_BS"/>
</dbReference>
<feature type="domain" description="Peptidase M16 N-terminal" evidence="12">
    <location>
        <begin position="850"/>
        <end position="892"/>
    </location>
</feature>
<feature type="domain" description="Peptidase S9 prolyl oligopeptidase catalytic" evidence="11">
    <location>
        <begin position="586"/>
        <end position="788"/>
    </location>
</feature>
<dbReference type="Pfam" id="PF00326">
    <property type="entry name" value="Peptidase_S9"/>
    <property type="match status" value="1"/>
</dbReference>
<feature type="domain" description="Peptidase M16 N-terminal" evidence="12">
    <location>
        <begin position="949"/>
        <end position="1035"/>
    </location>
</feature>
<name>A0AAW1PLY5_9CHLO</name>
<evidence type="ECO:0000256" key="9">
    <source>
        <dbReference type="ARBA" id="ARBA00045448"/>
    </source>
</evidence>
<feature type="region of interest" description="Disordered" evidence="10">
    <location>
        <begin position="1099"/>
        <end position="1130"/>
    </location>
</feature>
<dbReference type="Pfam" id="PF02897">
    <property type="entry name" value="Peptidase_S9_N"/>
    <property type="match status" value="1"/>
</dbReference>
<keyword evidence="5" id="KW-0378">Hydrolase</keyword>
<evidence type="ECO:0000259" key="14">
    <source>
        <dbReference type="Pfam" id="PF05193"/>
    </source>
</evidence>
<dbReference type="GO" id="GO:0004222">
    <property type="term" value="F:metalloendopeptidase activity"/>
    <property type="evidence" value="ECO:0007669"/>
    <property type="project" value="InterPro"/>
</dbReference>
<dbReference type="GO" id="GO:0004252">
    <property type="term" value="F:serine-type endopeptidase activity"/>
    <property type="evidence" value="ECO:0007669"/>
    <property type="project" value="UniProtKB-EC"/>
</dbReference>
<evidence type="ECO:0000256" key="7">
    <source>
        <dbReference type="ARBA" id="ARBA00039290"/>
    </source>
</evidence>
<reference evidence="15 16" key="1">
    <citation type="journal article" date="2024" name="Nat. Commun.">
        <title>Phylogenomics reveals the evolutionary origins of lichenization in chlorophyte algae.</title>
        <authorList>
            <person name="Puginier C."/>
            <person name="Libourel C."/>
            <person name="Otte J."/>
            <person name="Skaloud P."/>
            <person name="Haon M."/>
            <person name="Grisel S."/>
            <person name="Petersen M."/>
            <person name="Berrin J.G."/>
            <person name="Delaux P.M."/>
            <person name="Dal Grande F."/>
            <person name="Keller J."/>
        </authorList>
    </citation>
    <scope>NUCLEOTIDE SEQUENCE [LARGE SCALE GENOMIC DNA]</scope>
    <source>
        <strain evidence="15 16">SAG 2036</strain>
    </source>
</reference>
<dbReference type="InterPro" id="IPR023302">
    <property type="entry name" value="Pept_S9A_N"/>
</dbReference>
<keyword evidence="4" id="KW-0645">Protease</keyword>
<dbReference type="Gene3D" id="3.30.830.10">
    <property type="entry name" value="Metalloenzyme, LuxS/M16 peptidase-like"/>
    <property type="match status" value="3"/>
</dbReference>
<dbReference type="SUPFAM" id="SSF63411">
    <property type="entry name" value="LuxS/MPP-like metallohydrolase"/>
    <property type="match status" value="2"/>
</dbReference>
<comment type="function">
    <text evidence="9">Serine peptidase whose precise substrate specificity remains unclear. Does not cleave peptides after a arginine or lysine residue. Regulates trans-Golgi network morphology and sorting by regulating the membrane binding of the AP-1 complex. May play a role in the regulation of synaptic vesicle exocytosis.</text>
</comment>
<dbReference type="InterPro" id="IPR007863">
    <property type="entry name" value="Peptidase_M16_C"/>
</dbReference>
<keyword evidence="6" id="KW-0720">Serine protease</keyword>
<proteinExistence type="inferred from homology"/>
<comment type="similarity">
    <text evidence="2">Belongs to the peptidase S9A family.</text>
</comment>
<dbReference type="InterPro" id="IPR011765">
    <property type="entry name" value="Pept_M16_N"/>
</dbReference>
<feature type="domain" description="Peptidase M16 C-terminal" evidence="14">
    <location>
        <begin position="1052"/>
        <end position="1239"/>
    </location>
</feature>
<dbReference type="InterPro" id="IPR029058">
    <property type="entry name" value="AB_hydrolase_fold"/>
</dbReference>
<evidence type="ECO:0000259" key="11">
    <source>
        <dbReference type="Pfam" id="PF00326"/>
    </source>
</evidence>
<dbReference type="Pfam" id="PF00675">
    <property type="entry name" value="Peptidase_M16"/>
    <property type="match status" value="2"/>
</dbReference>
<evidence type="ECO:0000256" key="3">
    <source>
        <dbReference type="ARBA" id="ARBA00011897"/>
    </source>
</evidence>
<evidence type="ECO:0000256" key="8">
    <source>
        <dbReference type="ARBA" id="ARBA00042165"/>
    </source>
</evidence>